<gene>
    <name evidence="1" type="ORF">H8B06_12945</name>
</gene>
<proteinExistence type="predicted"/>
<comment type="caution">
    <text evidence="1">The sequence shown here is derived from an EMBL/GenBank/DDBJ whole genome shotgun (WGS) entry which is preliminary data.</text>
</comment>
<dbReference type="Proteomes" id="UP000602759">
    <property type="component" value="Unassembled WGS sequence"/>
</dbReference>
<reference evidence="1 2" key="1">
    <citation type="submission" date="2020-08" db="EMBL/GenBank/DDBJ databases">
        <title>Sphingobacterium sp. DN00404 isolated from aquaculture water.</title>
        <authorList>
            <person name="Zhang M."/>
        </authorList>
    </citation>
    <scope>NUCLEOTIDE SEQUENCE [LARGE SCALE GENOMIC DNA]</scope>
    <source>
        <strain evidence="1 2">DN00404</strain>
    </source>
</reference>
<evidence type="ECO:0000313" key="1">
    <source>
        <dbReference type="EMBL" id="MBD1433739.1"/>
    </source>
</evidence>
<accession>A0ABR7YQY3</accession>
<dbReference type="RefSeq" id="WP_190994685.1">
    <property type="nucleotide sequence ID" value="NZ_JACOIK010000008.1"/>
</dbReference>
<dbReference type="EMBL" id="JACOIK010000008">
    <property type="protein sequence ID" value="MBD1433739.1"/>
    <property type="molecule type" value="Genomic_DNA"/>
</dbReference>
<keyword evidence="2" id="KW-1185">Reference proteome</keyword>
<organism evidence="1 2">
    <name type="scientific">Sphingobacterium micropteri</name>
    <dbReference type="NCBI Taxonomy" id="2763501"/>
    <lineage>
        <taxon>Bacteria</taxon>
        <taxon>Pseudomonadati</taxon>
        <taxon>Bacteroidota</taxon>
        <taxon>Sphingobacteriia</taxon>
        <taxon>Sphingobacteriales</taxon>
        <taxon>Sphingobacteriaceae</taxon>
        <taxon>Sphingobacterium</taxon>
    </lineage>
</organism>
<protein>
    <recommendedName>
        <fullName evidence="3">Polymer-forming cytoskeletal protein</fullName>
    </recommendedName>
</protein>
<evidence type="ECO:0000313" key="2">
    <source>
        <dbReference type="Proteomes" id="UP000602759"/>
    </source>
</evidence>
<name>A0ABR7YQY3_9SPHI</name>
<sequence length="504" mass="59265">MKKVHFDDIKHLIPENCPYNHEDFRSPILYAEGNQTWTEPTDLDEIYGMDDTEDFYPFVLINGDLTASQIFNEETDGSTGLLVLGNLRAENIVVGGQGIYVTGDMTVNGLYWGDYNHGELIVEGYIRARAFINTDYGVDFTRFRSKDRMQIDHFLWDEAGDYDDVDRLKTFLKPAFILNDMELIEEEMYSWKEWINDAKLFEALRENMSLLLPLSEIQIPGPDYPFLFADERISAENLNRLTDKKLFVLEAPQDGSELNFEYWQDDVFKRISYVEGKPMSPVAYFQHNEDYACMVYYGYEPSLLDKFGGKKKYELAISYRPTLDDQQQWIKLDQRAPKIYHDFLEAQWKNLLHELSEMLYVQKQYDSIVTLQRFDEIMSLPIVQYTGKKYYSEADDSYIPFRGVEWQFRNASTAKEKEARITIAKFIGEDDEGEDLYEFYHFQKEMTGENDSARVVLYTQDENDFSSDIYELTVSELAKFKKALQHFELLDKHIEKKNEGVRKF</sequence>
<evidence type="ECO:0008006" key="3">
    <source>
        <dbReference type="Google" id="ProtNLM"/>
    </source>
</evidence>